<reference evidence="3 4" key="1">
    <citation type="submission" date="2021-02" db="EMBL/GenBank/DDBJ databases">
        <title>Porcisia hertigi Genome sequencing and assembly.</title>
        <authorList>
            <person name="Almutairi H."/>
            <person name="Gatherer D."/>
        </authorList>
    </citation>
    <scope>NUCLEOTIDE SEQUENCE [LARGE SCALE GENOMIC DNA]</scope>
    <source>
        <strain evidence="3 4">C119</strain>
    </source>
</reference>
<dbReference type="PANTHER" id="PTHR43433">
    <property type="entry name" value="HYDROLASE, ALPHA/BETA FOLD FAMILY PROTEIN"/>
    <property type="match status" value="1"/>
</dbReference>
<dbReference type="Pfam" id="PF00561">
    <property type="entry name" value="Abhydrolase_1"/>
    <property type="match status" value="1"/>
</dbReference>
<comment type="caution">
    <text evidence="3">The sequence shown here is derived from an EMBL/GenBank/DDBJ whole genome shotgun (WGS) entry which is preliminary data.</text>
</comment>
<evidence type="ECO:0000256" key="1">
    <source>
        <dbReference type="SAM" id="MobiDB-lite"/>
    </source>
</evidence>
<dbReference type="InterPro" id="IPR000073">
    <property type="entry name" value="AB_hydrolase_1"/>
</dbReference>
<dbReference type="KEGG" id="phet:94291525"/>
<evidence type="ECO:0000313" key="3">
    <source>
        <dbReference type="EMBL" id="KAG5508234.1"/>
    </source>
</evidence>
<dbReference type="OrthoDB" id="19657at2759"/>
<feature type="compositionally biased region" description="Polar residues" evidence="1">
    <location>
        <begin position="338"/>
        <end position="353"/>
    </location>
</feature>
<feature type="domain" description="AB hydrolase-1" evidence="2">
    <location>
        <begin position="58"/>
        <end position="312"/>
    </location>
</feature>
<gene>
    <name evidence="3" type="ORF">JKF63_05490</name>
</gene>
<organism evidence="3 4">
    <name type="scientific">Porcisia hertigi</name>
    <dbReference type="NCBI Taxonomy" id="2761500"/>
    <lineage>
        <taxon>Eukaryota</taxon>
        <taxon>Discoba</taxon>
        <taxon>Euglenozoa</taxon>
        <taxon>Kinetoplastea</taxon>
        <taxon>Metakinetoplastina</taxon>
        <taxon>Trypanosomatida</taxon>
        <taxon>Trypanosomatidae</taxon>
        <taxon>Leishmaniinae</taxon>
        <taxon>Porcisia</taxon>
    </lineage>
</organism>
<evidence type="ECO:0000313" key="4">
    <source>
        <dbReference type="Proteomes" id="UP000674318"/>
    </source>
</evidence>
<feature type="region of interest" description="Disordered" evidence="1">
    <location>
        <begin position="331"/>
        <end position="361"/>
    </location>
</feature>
<keyword evidence="4" id="KW-1185">Reference proteome</keyword>
<dbReference type="InterPro" id="IPR050471">
    <property type="entry name" value="AB_hydrolase"/>
</dbReference>
<proteinExistence type="predicted"/>
<sequence length="361" mass="39886">MRNQTGTESDAAAKSLHGYGNEGVPMAFDKFVKVGKCASTGEEIRLCYNTFGNPLDPCLLLVMGLGGTALFWREAFVKKLVGAGFYVIRYDNRDVGLSTHLDGYPTPFIARMILPSWASIGEGKPPYTLYDMADDAWGLLTALNITRAHIMGTSMGGMIVQCMALRHPERVKSLTIVFSHSSGPRVRPQTWGMTRAMLKKPASQSLEDRVDFKVYMSSFFRGDYPLDEQEVRALAYLNCSRCLEDGAGLLRQIWAIRRAESREAGLRQLSGIPTLILHGMVDTMVPFENGLQLAQLINGSKLVAFARMGHSIPKELYEEIVAEMQLQKARGERASALQEEQLSPTGKTDTVPTTIDDPGLK</sequence>
<dbReference type="InterPro" id="IPR029058">
    <property type="entry name" value="AB_hydrolase_fold"/>
</dbReference>
<protein>
    <recommendedName>
        <fullName evidence="2">AB hydrolase-1 domain-containing protein</fullName>
    </recommendedName>
</protein>
<accession>A0A836LDP0</accession>
<evidence type="ECO:0000259" key="2">
    <source>
        <dbReference type="Pfam" id="PF00561"/>
    </source>
</evidence>
<dbReference type="EMBL" id="JAFJZO010000017">
    <property type="protein sequence ID" value="KAG5508234.1"/>
    <property type="molecule type" value="Genomic_DNA"/>
</dbReference>
<dbReference type="Gene3D" id="3.40.50.1820">
    <property type="entry name" value="alpha/beta hydrolase"/>
    <property type="match status" value="1"/>
</dbReference>
<dbReference type="AlphaFoldDB" id="A0A836LDP0"/>
<dbReference type="SUPFAM" id="SSF53474">
    <property type="entry name" value="alpha/beta-Hydrolases"/>
    <property type="match status" value="1"/>
</dbReference>
<dbReference type="Proteomes" id="UP000674318">
    <property type="component" value="Chromosome 17"/>
</dbReference>
<dbReference type="PANTHER" id="PTHR43433:SF7">
    <property type="entry name" value="ALPHA_BETA FOLD FAMILY, PUTATIVE-RELATED"/>
    <property type="match status" value="1"/>
</dbReference>
<dbReference type="RefSeq" id="XP_067758123.1">
    <property type="nucleotide sequence ID" value="XM_067901448.1"/>
</dbReference>
<name>A0A836LDP0_9TRYP</name>
<dbReference type="GeneID" id="94291525"/>